<gene>
    <name evidence="1" type="ORF">K504DRAFT_246943</name>
</gene>
<sequence>MIYAESHRSSLTCKLDLFPLLLSPRKSNFQNNSRNCALADLRFQILEFLLEWLVVGMHMCCLCYFSPFNFIQFHCNLSLHDIVYTGPTRSERSHAGVPPFIYQVLISVPNNNHVFLDGFNTYIRTSVRPSVPPVPKNIRSFDNYPCMYVYMYHTVVPKRECVIHTYCKYIHTRILAR</sequence>
<evidence type="ECO:0000313" key="2">
    <source>
        <dbReference type="Proteomes" id="UP000799428"/>
    </source>
</evidence>
<organism evidence="1 2">
    <name type="scientific">Pleomassaria siparia CBS 279.74</name>
    <dbReference type="NCBI Taxonomy" id="1314801"/>
    <lineage>
        <taxon>Eukaryota</taxon>
        <taxon>Fungi</taxon>
        <taxon>Dikarya</taxon>
        <taxon>Ascomycota</taxon>
        <taxon>Pezizomycotina</taxon>
        <taxon>Dothideomycetes</taxon>
        <taxon>Pleosporomycetidae</taxon>
        <taxon>Pleosporales</taxon>
        <taxon>Pleomassariaceae</taxon>
        <taxon>Pleomassaria</taxon>
    </lineage>
</organism>
<dbReference type="Proteomes" id="UP000799428">
    <property type="component" value="Unassembled WGS sequence"/>
</dbReference>
<dbReference type="AlphaFoldDB" id="A0A6G1KC31"/>
<evidence type="ECO:0000313" key="1">
    <source>
        <dbReference type="EMBL" id="KAF2709917.1"/>
    </source>
</evidence>
<dbReference type="EMBL" id="MU005769">
    <property type="protein sequence ID" value="KAF2709917.1"/>
    <property type="molecule type" value="Genomic_DNA"/>
</dbReference>
<name>A0A6G1KC31_9PLEO</name>
<accession>A0A6G1KC31</accession>
<protein>
    <submittedName>
        <fullName evidence="1">Uncharacterized protein</fullName>
    </submittedName>
</protein>
<reference evidence="1" key="1">
    <citation type="journal article" date="2020" name="Stud. Mycol.">
        <title>101 Dothideomycetes genomes: a test case for predicting lifestyles and emergence of pathogens.</title>
        <authorList>
            <person name="Haridas S."/>
            <person name="Albert R."/>
            <person name="Binder M."/>
            <person name="Bloem J."/>
            <person name="Labutti K."/>
            <person name="Salamov A."/>
            <person name="Andreopoulos B."/>
            <person name="Baker S."/>
            <person name="Barry K."/>
            <person name="Bills G."/>
            <person name="Bluhm B."/>
            <person name="Cannon C."/>
            <person name="Castanera R."/>
            <person name="Culley D."/>
            <person name="Daum C."/>
            <person name="Ezra D."/>
            <person name="Gonzalez J."/>
            <person name="Henrissat B."/>
            <person name="Kuo A."/>
            <person name="Liang C."/>
            <person name="Lipzen A."/>
            <person name="Lutzoni F."/>
            <person name="Magnuson J."/>
            <person name="Mondo S."/>
            <person name="Nolan M."/>
            <person name="Ohm R."/>
            <person name="Pangilinan J."/>
            <person name="Park H.-J."/>
            <person name="Ramirez L."/>
            <person name="Alfaro M."/>
            <person name="Sun H."/>
            <person name="Tritt A."/>
            <person name="Yoshinaga Y."/>
            <person name="Zwiers L.-H."/>
            <person name="Turgeon B."/>
            <person name="Goodwin S."/>
            <person name="Spatafora J."/>
            <person name="Crous P."/>
            <person name="Grigoriev I."/>
        </authorList>
    </citation>
    <scope>NUCLEOTIDE SEQUENCE</scope>
    <source>
        <strain evidence="1">CBS 279.74</strain>
    </source>
</reference>
<proteinExistence type="predicted"/>
<keyword evidence="2" id="KW-1185">Reference proteome</keyword>